<dbReference type="AlphaFoldDB" id="C3ZDC6"/>
<feature type="region of interest" description="Disordered" evidence="1">
    <location>
        <begin position="172"/>
        <end position="272"/>
    </location>
</feature>
<dbReference type="EMBL" id="GG666612">
    <property type="protein sequence ID" value="EEN49481.1"/>
    <property type="molecule type" value="Genomic_DNA"/>
</dbReference>
<feature type="compositionally biased region" description="Basic and acidic residues" evidence="1">
    <location>
        <begin position="206"/>
        <end position="220"/>
    </location>
</feature>
<evidence type="ECO:0000313" key="2">
    <source>
        <dbReference type="EMBL" id="EEN49481.1"/>
    </source>
</evidence>
<proteinExistence type="predicted"/>
<feature type="compositionally biased region" description="Polar residues" evidence="1">
    <location>
        <begin position="221"/>
        <end position="234"/>
    </location>
</feature>
<accession>C3ZDC6</accession>
<feature type="compositionally biased region" description="Polar residues" evidence="1">
    <location>
        <begin position="241"/>
        <end position="262"/>
    </location>
</feature>
<gene>
    <name evidence="2" type="ORF">BRAFLDRAFT_119523</name>
</gene>
<organism>
    <name type="scientific">Branchiostoma floridae</name>
    <name type="common">Florida lancelet</name>
    <name type="synonym">Amphioxus</name>
    <dbReference type="NCBI Taxonomy" id="7739"/>
    <lineage>
        <taxon>Eukaryota</taxon>
        <taxon>Metazoa</taxon>
        <taxon>Chordata</taxon>
        <taxon>Cephalochordata</taxon>
        <taxon>Leptocardii</taxon>
        <taxon>Amphioxiformes</taxon>
        <taxon>Branchiostomatidae</taxon>
        <taxon>Branchiostoma</taxon>
    </lineage>
</organism>
<dbReference type="InParanoid" id="C3ZDC6"/>
<name>C3ZDC6_BRAFL</name>
<sequence>MPPDAFHFQHLPDICFPMARSDVSANGNSADFDLWRQPEVLPTIVETRSITVEEFDRMAAGTKREPVYDTNQEATLKGKFAFFAHSASSWGFDVSKNSIHHVKRETTNETSRNVFYGSPPFKPYHSQNEEKPSTAYVYNHDDQPWQPNTGALHALCKAQERFQHTWPLKNADTKTECSTVSRKNEDRHAAYVDKKVSRARRQPHVTQERRDVEKLRHEKSTSASRNHLSNDSSSRIKKTQQQHAISQKRQNDITGDSKQNGGAASVRLPPKKRLRLDDIVTKLKGSTH</sequence>
<evidence type="ECO:0000256" key="1">
    <source>
        <dbReference type="SAM" id="MobiDB-lite"/>
    </source>
</evidence>
<protein>
    <submittedName>
        <fullName evidence="2">Uncharacterized protein</fullName>
    </submittedName>
</protein>
<feature type="compositionally biased region" description="Basic and acidic residues" evidence="1">
    <location>
        <begin position="182"/>
        <end position="196"/>
    </location>
</feature>
<reference evidence="2" key="1">
    <citation type="journal article" date="2008" name="Nature">
        <title>The amphioxus genome and the evolution of the chordate karyotype.</title>
        <authorList>
            <consortium name="US DOE Joint Genome Institute (JGI-PGF)"/>
            <person name="Putnam N.H."/>
            <person name="Butts T."/>
            <person name="Ferrier D.E.K."/>
            <person name="Furlong R.F."/>
            <person name="Hellsten U."/>
            <person name="Kawashima T."/>
            <person name="Robinson-Rechavi M."/>
            <person name="Shoguchi E."/>
            <person name="Terry A."/>
            <person name="Yu J.-K."/>
            <person name="Benito-Gutierrez E.L."/>
            <person name="Dubchak I."/>
            <person name="Garcia-Fernandez J."/>
            <person name="Gibson-Brown J.J."/>
            <person name="Grigoriev I.V."/>
            <person name="Horton A.C."/>
            <person name="de Jong P.J."/>
            <person name="Jurka J."/>
            <person name="Kapitonov V.V."/>
            <person name="Kohara Y."/>
            <person name="Kuroki Y."/>
            <person name="Lindquist E."/>
            <person name="Lucas S."/>
            <person name="Osoegawa K."/>
            <person name="Pennacchio L.A."/>
            <person name="Salamov A.A."/>
            <person name="Satou Y."/>
            <person name="Sauka-Spengler T."/>
            <person name="Schmutz J."/>
            <person name="Shin-I T."/>
            <person name="Toyoda A."/>
            <person name="Bronner-Fraser M."/>
            <person name="Fujiyama A."/>
            <person name="Holland L.Z."/>
            <person name="Holland P.W.H."/>
            <person name="Satoh N."/>
            <person name="Rokhsar D.S."/>
        </authorList>
    </citation>
    <scope>NUCLEOTIDE SEQUENCE [LARGE SCALE GENOMIC DNA]</scope>
    <source>
        <strain evidence="2">S238N-H82</strain>
        <tissue evidence="2">Testes</tissue>
    </source>
</reference>